<feature type="compositionally biased region" description="Basic and acidic residues" evidence="2">
    <location>
        <begin position="272"/>
        <end position="285"/>
    </location>
</feature>
<accession>A0A1I7VVT1</accession>
<dbReference type="InterPro" id="IPR016186">
    <property type="entry name" value="C-type_lectin-like/link_sf"/>
</dbReference>
<reference evidence="3" key="1">
    <citation type="submission" date="2012-04" db="EMBL/GenBank/DDBJ databases">
        <title>The Genome Sequence of Loa loa.</title>
        <authorList>
            <consortium name="The Broad Institute Genome Sequencing Platform"/>
            <consortium name="Broad Institute Genome Sequencing Center for Infectious Disease"/>
            <person name="Nutman T.B."/>
            <person name="Fink D.L."/>
            <person name="Russ C."/>
            <person name="Young S."/>
            <person name="Zeng Q."/>
            <person name="Gargeya S."/>
            <person name="Alvarado L."/>
            <person name="Berlin A."/>
            <person name="Chapman S.B."/>
            <person name="Chen Z."/>
            <person name="Freedman E."/>
            <person name="Gellesch M."/>
            <person name="Goldberg J."/>
            <person name="Griggs A."/>
            <person name="Gujja S."/>
            <person name="Heilman E.R."/>
            <person name="Heiman D."/>
            <person name="Howarth C."/>
            <person name="Mehta T."/>
            <person name="Neiman D."/>
            <person name="Pearson M."/>
            <person name="Roberts A."/>
            <person name="Saif S."/>
            <person name="Shea T."/>
            <person name="Shenoy N."/>
            <person name="Sisk P."/>
            <person name="Stolte C."/>
            <person name="Sykes S."/>
            <person name="White J."/>
            <person name="Yandava C."/>
            <person name="Haas B."/>
            <person name="Henn M.R."/>
            <person name="Nusbaum C."/>
            <person name="Birren B."/>
        </authorList>
    </citation>
    <scope>NUCLEOTIDE SEQUENCE [LARGE SCALE GENOMIC DNA]</scope>
</reference>
<dbReference type="SUPFAM" id="SSF56436">
    <property type="entry name" value="C-type lectin-like"/>
    <property type="match status" value="1"/>
</dbReference>
<feature type="compositionally biased region" description="Polar residues" evidence="2">
    <location>
        <begin position="113"/>
        <end position="126"/>
    </location>
</feature>
<feature type="region of interest" description="Disordered" evidence="2">
    <location>
        <begin position="484"/>
        <end position="511"/>
    </location>
</feature>
<dbReference type="Gene3D" id="3.10.100.10">
    <property type="entry name" value="Mannose-Binding Protein A, subunit A"/>
    <property type="match status" value="1"/>
</dbReference>
<feature type="coiled-coil region" evidence="1">
    <location>
        <begin position="595"/>
        <end position="622"/>
    </location>
</feature>
<feature type="region of interest" description="Disordered" evidence="2">
    <location>
        <begin position="113"/>
        <end position="140"/>
    </location>
</feature>
<reference evidence="4" key="2">
    <citation type="submission" date="2016-11" db="UniProtKB">
        <authorList>
            <consortium name="WormBaseParasite"/>
        </authorList>
    </citation>
    <scope>IDENTIFICATION</scope>
</reference>
<evidence type="ECO:0000313" key="4">
    <source>
        <dbReference type="WBParaSite" id="EN70_6845"/>
    </source>
</evidence>
<feature type="region of interest" description="Disordered" evidence="2">
    <location>
        <begin position="272"/>
        <end position="311"/>
    </location>
</feature>
<sequence length="624" mass="71749">MPERTAQIGLVLVDKQNSAEKEWKWVDNTPLNTTYLEWEILVTNITEKILHPTERSRCALLSIDNRVLKAIPCDQTPDFDYTNRFICQRSDEKHQELLIEENSYPIKALSIRSNPRSNARSKSPVLTGTERGCNTEDFQNHERKNNPFYEFFVQLISKLRTDAAAKPEPRTVQLQGVKTQTTNVQGRTEDLSPISRKKDVTDENKEDRLSKVQRIIPKETLATVDPDVKGVDEMDFAIEQKEKGKQEAEVKNKIANENKPELRAKNFAMKEKSMARKENTADKDVIQPPKQNFQHSSELCGENGKEQKGPRTRYEQFGDIFRNLNLFLKQEKSSNLRALLDNKDTNKTLVERLKEVLHTKNNKELSKHDVTEKKGVLENEVEDEQQIDASIQEVHDVRNTLAREIDDINDVFLYKNTPTTLQKLDRRPVTTDRMYGTTEPGKTEIYEKEELAGRSEVNENKIYELLGEKVKSIFAERLQNISNLDSNATNKPSQKNKEITSNTSEHQINRNEVSVQHNVANEQKLGSPSLLSTNRGNKVKEYATGVPHIFISNTQQTTKRWVKSSNESGTSLAFLNGNIILLEEYKQDRNKTNIKTDVEKAISNMKQKLENVSEEIKRLFSHSR</sequence>
<organism evidence="3 4">
    <name type="scientific">Loa loa</name>
    <name type="common">Eye worm</name>
    <name type="synonym">Filaria loa</name>
    <dbReference type="NCBI Taxonomy" id="7209"/>
    <lineage>
        <taxon>Eukaryota</taxon>
        <taxon>Metazoa</taxon>
        <taxon>Ecdysozoa</taxon>
        <taxon>Nematoda</taxon>
        <taxon>Chromadorea</taxon>
        <taxon>Rhabditida</taxon>
        <taxon>Spirurina</taxon>
        <taxon>Spiruromorpha</taxon>
        <taxon>Filarioidea</taxon>
        <taxon>Onchocercidae</taxon>
        <taxon>Loa</taxon>
    </lineage>
</organism>
<name>A0A1I7VVT1_LOALO</name>
<dbReference type="eggNOG" id="KOG1215">
    <property type="taxonomic scope" value="Eukaryota"/>
</dbReference>
<dbReference type="AlphaFoldDB" id="A0A1I7VVT1"/>
<dbReference type="WBParaSite" id="EN70_6845">
    <property type="protein sequence ID" value="EN70_6845"/>
    <property type="gene ID" value="EN70_6845"/>
</dbReference>
<evidence type="ECO:0000256" key="2">
    <source>
        <dbReference type="SAM" id="MobiDB-lite"/>
    </source>
</evidence>
<dbReference type="Proteomes" id="UP000095285">
    <property type="component" value="Unassembled WGS sequence"/>
</dbReference>
<feature type="coiled-coil region" evidence="1">
    <location>
        <begin position="238"/>
        <end position="265"/>
    </location>
</feature>
<keyword evidence="3" id="KW-1185">Reference proteome</keyword>
<dbReference type="InterPro" id="IPR016187">
    <property type="entry name" value="CTDL_fold"/>
</dbReference>
<evidence type="ECO:0000256" key="1">
    <source>
        <dbReference type="SAM" id="Coils"/>
    </source>
</evidence>
<proteinExistence type="predicted"/>
<keyword evidence="1" id="KW-0175">Coiled coil</keyword>
<dbReference type="STRING" id="7209.A0A1I7VVT1"/>
<protein>
    <submittedName>
        <fullName evidence="4">C-type lectin domain-containing protein</fullName>
    </submittedName>
</protein>
<evidence type="ECO:0000313" key="3">
    <source>
        <dbReference type="Proteomes" id="UP000095285"/>
    </source>
</evidence>